<keyword evidence="4 7" id="KW-0812">Transmembrane</keyword>
<keyword evidence="3" id="KW-0813">Transport</keyword>
<dbReference type="OrthoDB" id="686310at2759"/>
<keyword evidence="6 7" id="KW-0472">Membrane</keyword>
<organism evidence="9 10">
    <name type="scientific">Eragrostis curvula</name>
    <name type="common">weeping love grass</name>
    <dbReference type="NCBI Taxonomy" id="38414"/>
    <lineage>
        <taxon>Eukaryota</taxon>
        <taxon>Viridiplantae</taxon>
        <taxon>Streptophyta</taxon>
        <taxon>Embryophyta</taxon>
        <taxon>Tracheophyta</taxon>
        <taxon>Spermatophyta</taxon>
        <taxon>Magnoliopsida</taxon>
        <taxon>Liliopsida</taxon>
        <taxon>Poales</taxon>
        <taxon>Poaceae</taxon>
        <taxon>PACMAD clade</taxon>
        <taxon>Chloridoideae</taxon>
        <taxon>Eragrostideae</taxon>
        <taxon>Eragrostidinae</taxon>
        <taxon>Eragrostis</taxon>
    </lineage>
</organism>
<dbReference type="PROSITE" id="PS50850">
    <property type="entry name" value="MFS"/>
    <property type="match status" value="1"/>
</dbReference>
<keyword evidence="10" id="KW-1185">Reference proteome</keyword>
<evidence type="ECO:0000256" key="4">
    <source>
        <dbReference type="ARBA" id="ARBA00022692"/>
    </source>
</evidence>
<dbReference type="PANTHER" id="PTHR23500">
    <property type="entry name" value="SOLUTE CARRIER FAMILY 2, FACILITATED GLUCOSE TRANSPORTER"/>
    <property type="match status" value="1"/>
</dbReference>
<dbReference type="PROSITE" id="PS00217">
    <property type="entry name" value="SUGAR_TRANSPORT_2"/>
    <property type="match status" value="1"/>
</dbReference>
<dbReference type="SUPFAM" id="SSF103473">
    <property type="entry name" value="MFS general substrate transporter"/>
    <property type="match status" value="1"/>
</dbReference>
<evidence type="ECO:0000256" key="1">
    <source>
        <dbReference type="ARBA" id="ARBA00004141"/>
    </source>
</evidence>
<evidence type="ECO:0000256" key="2">
    <source>
        <dbReference type="ARBA" id="ARBA00010992"/>
    </source>
</evidence>
<gene>
    <name evidence="9" type="ORF">EJB05_26425</name>
</gene>
<dbReference type="InterPro" id="IPR045262">
    <property type="entry name" value="STP/PLT_plant"/>
</dbReference>
<evidence type="ECO:0000256" key="6">
    <source>
        <dbReference type="ARBA" id="ARBA00023136"/>
    </source>
</evidence>
<accession>A0A5J9UJR7</accession>
<name>A0A5J9UJR7_9POAL</name>
<sequence length="187" mass="19485">MTHYGAAMAPLLASCTESSQPRRQNLCAFACAMLASMSTVLMGYKLFIREDLGPSDAEVELLAGSMNQNLYMLVSILVAGRAADQLGRRGALVLANAFFLVGALGMSLGVTYAALMAARFVTGVGVGLAVVVAPVYTAEVAPASTRGVLSSLVDVCIYVGILLGYLSNYAFAGLPLRLGWRGTLPGI</sequence>
<dbReference type="Pfam" id="PF00083">
    <property type="entry name" value="Sugar_tr"/>
    <property type="match status" value="1"/>
</dbReference>
<feature type="transmembrane region" description="Helical" evidence="7">
    <location>
        <begin position="26"/>
        <end position="47"/>
    </location>
</feature>
<feature type="non-terminal residue" evidence="9">
    <location>
        <position position="1"/>
    </location>
</feature>
<evidence type="ECO:0000259" key="8">
    <source>
        <dbReference type="PROSITE" id="PS50850"/>
    </source>
</evidence>
<evidence type="ECO:0000256" key="5">
    <source>
        <dbReference type="ARBA" id="ARBA00022989"/>
    </source>
</evidence>
<feature type="transmembrane region" description="Helical" evidence="7">
    <location>
        <begin position="148"/>
        <end position="171"/>
    </location>
</feature>
<protein>
    <recommendedName>
        <fullName evidence="8">Major facilitator superfamily (MFS) profile domain-containing protein</fullName>
    </recommendedName>
</protein>
<dbReference type="GO" id="GO:0016020">
    <property type="term" value="C:membrane"/>
    <property type="evidence" value="ECO:0007669"/>
    <property type="project" value="UniProtKB-SubCell"/>
</dbReference>
<dbReference type="Gramene" id="TVU24033">
    <property type="protein sequence ID" value="TVU24033"/>
    <property type="gene ID" value="EJB05_26425"/>
</dbReference>
<evidence type="ECO:0000256" key="3">
    <source>
        <dbReference type="ARBA" id="ARBA00022448"/>
    </source>
</evidence>
<dbReference type="InterPro" id="IPR005828">
    <property type="entry name" value="MFS_sugar_transport-like"/>
</dbReference>
<proteinExistence type="inferred from homology"/>
<evidence type="ECO:0000313" key="10">
    <source>
        <dbReference type="Proteomes" id="UP000324897"/>
    </source>
</evidence>
<evidence type="ECO:0000313" key="9">
    <source>
        <dbReference type="EMBL" id="TVU24033.1"/>
    </source>
</evidence>
<keyword evidence="5 7" id="KW-1133">Transmembrane helix</keyword>
<dbReference type="EMBL" id="RWGY01000013">
    <property type="protein sequence ID" value="TVU24033.1"/>
    <property type="molecule type" value="Genomic_DNA"/>
</dbReference>
<dbReference type="Gene3D" id="1.20.1250.20">
    <property type="entry name" value="MFS general substrate transporter like domains"/>
    <property type="match status" value="1"/>
</dbReference>
<dbReference type="InterPro" id="IPR005829">
    <property type="entry name" value="Sugar_transporter_CS"/>
</dbReference>
<dbReference type="GO" id="GO:0015144">
    <property type="term" value="F:carbohydrate transmembrane transporter activity"/>
    <property type="evidence" value="ECO:0007669"/>
    <property type="project" value="InterPro"/>
</dbReference>
<comment type="caution">
    <text evidence="9">The sequence shown here is derived from an EMBL/GenBank/DDBJ whole genome shotgun (WGS) entry which is preliminary data.</text>
</comment>
<dbReference type="Proteomes" id="UP000324897">
    <property type="component" value="Chromosome 2"/>
</dbReference>
<reference evidence="9 10" key="1">
    <citation type="journal article" date="2019" name="Sci. Rep.">
        <title>A high-quality genome of Eragrostis curvula grass provides insights into Poaceae evolution and supports new strategies to enhance forage quality.</title>
        <authorList>
            <person name="Carballo J."/>
            <person name="Santos B.A.C.M."/>
            <person name="Zappacosta D."/>
            <person name="Garbus I."/>
            <person name="Selva J.P."/>
            <person name="Gallo C.A."/>
            <person name="Diaz A."/>
            <person name="Albertini E."/>
            <person name="Caccamo M."/>
            <person name="Echenique V."/>
        </authorList>
    </citation>
    <scope>NUCLEOTIDE SEQUENCE [LARGE SCALE GENOMIC DNA]</scope>
    <source>
        <strain evidence="10">cv. Victoria</strain>
        <tissue evidence="9">Leaf</tissue>
    </source>
</reference>
<evidence type="ECO:0000256" key="7">
    <source>
        <dbReference type="SAM" id="Phobius"/>
    </source>
</evidence>
<dbReference type="PANTHER" id="PTHR23500:SF17">
    <property type="entry name" value="POLYOL TRANSPORTER 2-RELATED"/>
    <property type="match status" value="1"/>
</dbReference>
<feature type="transmembrane region" description="Helical" evidence="7">
    <location>
        <begin position="116"/>
        <end position="136"/>
    </location>
</feature>
<comment type="subcellular location">
    <subcellularLocation>
        <location evidence="1">Membrane</location>
        <topology evidence="1">Multi-pass membrane protein</topology>
    </subcellularLocation>
</comment>
<comment type="similarity">
    <text evidence="2">Belongs to the major facilitator superfamily. Sugar transporter (TC 2.A.1.1) family.</text>
</comment>
<dbReference type="PROSITE" id="PS00216">
    <property type="entry name" value="SUGAR_TRANSPORT_1"/>
    <property type="match status" value="1"/>
</dbReference>
<dbReference type="AlphaFoldDB" id="A0A5J9UJR7"/>
<feature type="domain" description="Major facilitator superfamily (MFS) profile" evidence="8">
    <location>
        <begin position="1"/>
        <end position="187"/>
    </location>
</feature>
<dbReference type="InterPro" id="IPR020846">
    <property type="entry name" value="MFS_dom"/>
</dbReference>
<feature type="transmembrane region" description="Helical" evidence="7">
    <location>
        <begin position="91"/>
        <end position="110"/>
    </location>
</feature>
<dbReference type="InterPro" id="IPR036259">
    <property type="entry name" value="MFS_trans_sf"/>
</dbReference>